<reference evidence="2" key="1">
    <citation type="journal article" date="2023" name="Int. J. Syst. Evol. Microbiol.">
        <title>Methylocystis iwaonis sp. nov., a type II methane-oxidizing bacterium from surface soil of a rice paddy field in Japan, and emended description of the genus Methylocystis (ex Whittenbury et al. 1970) Bowman et al. 1993.</title>
        <authorList>
            <person name="Kaise H."/>
            <person name="Sawadogo J.B."/>
            <person name="Alam M.S."/>
            <person name="Ueno C."/>
            <person name="Dianou D."/>
            <person name="Shinjo R."/>
            <person name="Asakawa S."/>
        </authorList>
    </citation>
    <scope>NUCLEOTIDE SEQUENCE</scope>
    <source>
        <strain evidence="2">LMG27198</strain>
    </source>
</reference>
<dbReference type="RefSeq" id="WP_432806772.1">
    <property type="nucleotide sequence ID" value="NZ_BSEC01000001.1"/>
</dbReference>
<dbReference type="AlphaFoldDB" id="A0A9W6GT90"/>
<keyword evidence="3" id="KW-1185">Reference proteome</keyword>
<protein>
    <recommendedName>
        <fullName evidence="1">Transposase zinc-ribbon domain-containing protein</fullName>
    </recommendedName>
</protein>
<sequence>MANDLSSPIFHDEDAARAWLEARVWPNGSVCPHCKAENRATLMQGKTTRAGLYQCNECRKPFTVTVGTLYERSKVPLHTWLAVTFLMMSSKKGMSALQISRMIGRPYKTVWFLCHRIRESFRDDSAAPCGGNNSLAEETGA</sequence>
<dbReference type="InterPro" id="IPR024442">
    <property type="entry name" value="Transposase_Zn_ribbon"/>
</dbReference>
<proteinExistence type="predicted"/>
<evidence type="ECO:0000313" key="3">
    <source>
        <dbReference type="Proteomes" id="UP001144323"/>
    </source>
</evidence>
<comment type="caution">
    <text evidence="2">The sequence shown here is derived from an EMBL/GenBank/DDBJ whole genome shotgun (WGS) entry which is preliminary data.</text>
</comment>
<organism evidence="2 3">
    <name type="scientific">Methylocystis echinoides</name>
    <dbReference type="NCBI Taxonomy" id="29468"/>
    <lineage>
        <taxon>Bacteria</taxon>
        <taxon>Pseudomonadati</taxon>
        <taxon>Pseudomonadota</taxon>
        <taxon>Alphaproteobacteria</taxon>
        <taxon>Hyphomicrobiales</taxon>
        <taxon>Methylocystaceae</taxon>
        <taxon>Methylocystis</taxon>
    </lineage>
</organism>
<dbReference type="EMBL" id="BSEC01000001">
    <property type="protein sequence ID" value="GLI92621.1"/>
    <property type="molecule type" value="Genomic_DNA"/>
</dbReference>
<feature type="domain" description="Transposase zinc-ribbon" evidence="1">
    <location>
        <begin position="12"/>
        <end position="60"/>
    </location>
</feature>
<dbReference type="Proteomes" id="UP001144323">
    <property type="component" value="Unassembled WGS sequence"/>
</dbReference>
<evidence type="ECO:0000259" key="1">
    <source>
        <dbReference type="Pfam" id="PF12760"/>
    </source>
</evidence>
<name>A0A9W6GT90_9HYPH</name>
<gene>
    <name evidence="2" type="ORF">LMG27198_16130</name>
</gene>
<evidence type="ECO:0000313" key="2">
    <source>
        <dbReference type="EMBL" id="GLI92621.1"/>
    </source>
</evidence>
<accession>A0A9W6GT90</accession>
<dbReference type="Pfam" id="PF12760">
    <property type="entry name" value="Zn_ribbon_IS1595"/>
    <property type="match status" value="1"/>
</dbReference>